<proteinExistence type="predicted"/>
<dbReference type="AlphaFoldDB" id="A0AAW0ECG5"/>
<reference evidence="1 2" key="1">
    <citation type="journal article" date="2024" name="J Genomics">
        <title>Draft genome sequencing and assembly of Favolaschia claudopus CIRM-BRFM 2984 isolated from oak limbs.</title>
        <authorList>
            <person name="Navarro D."/>
            <person name="Drula E."/>
            <person name="Chaduli D."/>
            <person name="Cazenave R."/>
            <person name="Ahrendt S."/>
            <person name="Wang J."/>
            <person name="Lipzen A."/>
            <person name="Daum C."/>
            <person name="Barry K."/>
            <person name="Grigoriev I.V."/>
            <person name="Favel A."/>
            <person name="Rosso M.N."/>
            <person name="Martin F."/>
        </authorList>
    </citation>
    <scope>NUCLEOTIDE SEQUENCE [LARGE SCALE GENOMIC DNA]</scope>
    <source>
        <strain evidence="1 2">CIRM-BRFM 2984</strain>
    </source>
</reference>
<evidence type="ECO:0000313" key="2">
    <source>
        <dbReference type="Proteomes" id="UP001362999"/>
    </source>
</evidence>
<keyword evidence="2" id="KW-1185">Reference proteome</keyword>
<dbReference type="Proteomes" id="UP001362999">
    <property type="component" value="Unassembled WGS sequence"/>
</dbReference>
<protein>
    <submittedName>
        <fullName evidence="1">Uncharacterized protein</fullName>
    </submittedName>
</protein>
<sequence length="413" mass="46526">MPPGFKVHNRSNEIIFCSVTSNSRVGGNIQEYEIKPFQHKEWARDGWEDVSIRNKQNTHKSALWINRGGPALVHFDGFDKPFTIYNDYRPDPGFAINNLSHRTILCFISNNTRPGGNSAWFPVPPGQEKTVSRLGWEALAFKDQDDKQRKGEFVDNKGRLVRIDFHGFDEDLVVHEAPDDFIATEHFEEAIRIADRSYASGDSRASRPGGLTASIYKCDTLEFYSTGKKGLSLGDHNQIYVLGCLINHLKYGLAEPGVVVSVTPDWVKVAAYSCEFDGIVVLGFPTKAIDLVAPDKKRPTVGTRLLVVSQFTYRGNNPNTQGVQGDITMGPKSRDVWYNFHPLVAQFVSDDSHAALWQERMAEIDEHLWEETAESWIAWKARHGEQYFRLGCPTKIQDIASVHPDNSLPAYTP</sequence>
<name>A0AAW0ECG5_9AGAR</name>
<accession>A0AAW0ECG5</accession>
<organism evidence="1 2">
    <name type="scientific">Favolaschia claudopus</name>
    <dbReference type="NCBI Taxonomy" id="2862362"/>
    <lineage>
        <taxon>Eukaryota</taxon>
        <taxon>Fungi</taxon>
        <taxon>Dikarya</taxon>
        <taxon>Basidiomycota</taxon>
        <taxon>Agaricomycotina</taxon>
        <taxon>Agaricomycetes</taxon>
        <taxon>Agaricomycetidae</taxon>
        <taxon>Agaricales</taxon>
        <taxon>Marasmiineae</taxon>
        <taxon>Mycenaceae</taxon>
        <taxon>Favolaschia</taxon>
    </lineage>
</organism>
<dbReference type="EMBL" id="JAWWNJ010000002">
    <property type="protein sequence ID" value="KAK7061866.1"/>
    <property type="molecule type" value="Genomic_DNA"/>
</dbReference>
<evidence type="ECO:0000313" key="1">
    <source>
        <dbReference type="EMBL" id="KAK7061866.1"/>
    </source>
</evidence>
<comment type="caution">
    <text evidence="1">The sequence shown here is derived from an EMBL/GenBank/DDBJ whole genome shotgun (WGS) entry which is preliminary data.</text>
</comment>
<gene>
    <name evidence="1" type="ORF">R3P38DRAFT_678950</name>
</gene>